<evidence type="ECO:0000313" key="5">
    <source>
        <dbReference type="Proteomes" id="UP000637299"/>
    </source>
</evidence>
<organism evidence="4 5">
    <name type="scientific">Chryseobacterium caseinilyticum</name>
    <dbReference type="NCBI Taxonomy" id="2771428"/>
    <lineage>
        <taxon>Bacteria</taxon>
        <taxon>Pseudomonadati</taxon>
        <taxon>Bacteroidota</taxon>
        <taxon>Flavobacteriia</taxon>
        <taxon>Flavobacteriales</taxon>
        <taxon>Weeksellaceae</taxon>
        <taxon>Chryseobacterium group</taxon>
        <taxon>Chryseobacterium</taxon>
    </lineage>
</organism>
<dbReference type="EMBL" id="JACYFS010000010">
    <property type="protein sequence ID" value="MBD8084498.1"/>
    <property type="molecule type" value="Genomic_DNA"/>
</dbReference>
<evidence type="ECO:0000256" key="1">
    <source>
        <dbReference type="SAM" id="MobiDB-lite"/>
    </source>
</evidence>
<name>A0ABR8ZGR7_9FLAO</name>
<sequence>MKENNHPKYKQLDKQQQDTQADPQSHPDLKASDTLLVLHNRSKLVGIVQDINPDGTVQQTSTYQNTSDQILKIEQNENAFTQFYINFYHQLKNPQEYSFFKVTEYEAPQTASDLQQYIIDSGDENLQVLKEYEVSIDSVEAHYSNYLNNQRNQNSHNSPSNQNNRQSLSNENPSGFHFRSQRYLYDPDQIDWDVISKTGLSREKLENMKALEPLLKGYKTPMLLPIKISNDTTVLTTDARIALRVGNAGHLEIRFFPVKPEPDYTQPFQGHTFTKEDQINLQETGNMGRVVDLIHPITKEIQPSLISRDRLTNDLIPLNTQYIRIPLTIKGVTLDENQKNTLKEGRPLYIENMISRRGTLFNATVQFNADRQYVEFLFSKNIRALQSRTVKGQNLTHQESGIPITFRDKRLFSWQIEKLKKGEPAYINGLSDKNGKKYQGYITFDRNIGKFQFSFRNPVKEQAGNK</sequence>
<evidence type="ECO:0000259" key="3">
    <source>
        <dbReference type="Pfam" id="PF13351"/>
    </source>
</evidence>
<dbReference type="InterPro" id="IPR025343">
    <property type="entry name" value="DUF4099"/>
</dbReference>
<dbReference type="RefSeq" id="WP_191738302.1">
    <property type="nucleotide sequence ID" value="NZ_JACYFS010000010.1"/>
</dbReference>
<dbReference type="Proteomes" id="UP000637299">
    <property type="component" value="Unassembled WGS sequence"/>
</dbReference>
<dbReference type="Pfam" id="PF13101">
    <property type="entry name" value="DUF3945"/>
    <property type="match status" value="2"/>
</dbReference>
<feature type="region of interest" description="Disordered" evidence="1">
    <location>
        <begin position="149"/>
        <end position="173"/>
    </location>
</feature>
<dbReference type="Pfam" id="PF13351">
    <property type="entry name" value="DUF4099"/>
    <property type="match status" value="1"/>
</dbReference>
<dbReference type="InterPro" id="IPR025222">
    <property type="entry name" value="DUF3945"/>
</dbReference>
<reference evidence="4 5" key="1">
    <citation type="submission" date="2020-09" db="EMBL/GenBank/DDBJ databases">
        <title>Genome seq and assembly of Chryseobacterium sp.</title>
        <authorList>
            <person name="Chhetri G."/>
        </authorList>
    </citation>
    <scope>NUCLEOTIDE SEQUENCE [LARGE SCALE GENOMIC DNA]</scope>
    <source>
        <strain evidence="4 5">GCR10</strain>
    </source>
</reference>
<feature type="region of interest" description="Disordered" evidence="1">
    <location>
        <begin position="1"/>
        <end position="30"/>
    </location>
</feature>
<evidence type="ECO:0000259" key="2">
    <source>
        <dbReference type="Pfam" id="PF13101"/>
    </source>
</evidence>
<feature type="compositionally biased region" description="Low complexity" evidence="1">
    <location>
        <begin position="149"/>
        <end position="172"/>
    </location>
</feature>
<feature type="domain" description="DUF4099" evidence="3">
    <location>
        <begin position="185"/>
        <end position="266"/>
    </location>
</feature>
<proteinExistence type="predicted"/>
<gene>
    <name evidence="4" type="ORF">IC610_18985</name>
</gene>
<evidence type="ECO:0000313" key="4">
    <source>
        <dbReference type="EMBL" id="MBD8084498.1"/>
    </source>
</evidence>
<feature type="domain" description="DUF3945" evidence="2">
    <location>
        <begin position="414"/>
        <end position="456"/>
    </location>
</feature>
<feature type="compositionally biased region" description="Basic and acidic residues" evidence="1">
    <location>
        <begin position="1"/>
        <end position="16"/>
    </location>
</feature>
<keyword evidence="5" id="KW-1185">Reference proteome</keyword>
<feature type="domain" description="DUF3945" evidence="2">
    <location>
        <begin position="327"/>
        <end position="379"/>
    </location>
</feature>
<accession>A0ABR8ZGR7</accession>
<protein>
    <submittedName>
        <fullName evidence="4">DUF3945 domain-containing protein</fullName>
    </submittedName>
</protein>
<comment type="caution">
    <text evidence="4">The sequence shown here is derived from an EMBL/GenBank/DDBJ whole genome shotgun (WGS) entry which is preliminary data.</text>
</comment>